<organism evidence="1 2">
    <name type="scientific">Portunus trituberculatus</name>
    <name type="common">Swimming crab</name>
    <name type="synonym">Neptunus trituberculatus</name>
    <dbReference type="NCBI Taxonomy" id="210409"/>
    <lineage>
        <taxon>Eukaryota</taxon>
        <taxon>Metazoa</taxon>
        <taxon>Ecdysozoa</taxon>
        <taxon>Arthropoda</taxon>
        <taxon>Crustacea</taxon>
        <taxon>Multicrustacea</taxon>
        <taxon>Malacostraca</taxon>
        <taxon>Eumalacostraca</taxon>
        <taxon>Eucarida</taxon>
        <taxon>Decapoda</taxon>
        <taxon>Pleocyemata</taxon>
        <taxon>Brachyura</taxon>
        <taxon>Eubrachyura</taxon>
        <taxon>Portunoidea</taxon>
        <taxon>Portunidae</taxon>
        <taxon>Portuninae</taxon>
        <taxon>Portunus</taxon>
    </lineage>
</organism>
<protein>
    <submittedName>
        <fullName evidence="1">Uncharacterized protein</fullName>
    </submittedName>
</protein>
<name>A0A5B7HFF2_PORTR</name>
<reference evidence="1 2" key="1">
    <citation type="submission" date="2019-05" db="EMBL/GenBank/DDBJ databases">
        <title>Another draft genome of Portunus trituberculatus and its Hox gene families provides insights of decapod evolution.</title>
        <authorList>
            <person name="Jeong J.-H."/>
            <person name="Song I."/>
            <person name="Kim S."/>
            <person name="Choi T."/>
            <person name="Kim D."/>
            <person name="Ryu S."/>
            <person name="Kim W."/>
        </authorList>
    </citation>
    <scope>NUCLEOTIDE SEQUENCE [LARGE SCALE GENOMIC DNA]</scope>
    <source>
        <tissue evidence="1">Muscle</tissue>
    </source>
</reference>
<accession>A0A5B7HFF2</accession>
<proteinExistence type="predicted"/>
<keyword evidence="2" id="KW-1185">Reference proteome</keyword>
<dbReference type="AlphaFoldDB" id="A0A5B7HFF2"/>
<sequence>MDQVDNENLILRKECDIRSTRSHNKKLRKGRCLRDIKRYSFLQRCVETWNSLSEEVVSATNWISPVPKCSPDGYHLFQNVHLNL</sequence>
<gene>
    <name evidence="1" type="ORF">E2C01_062186</name>
</gene>
<evidence type="ECO:0000313" key="2">
    <source>
        <dbReference type="Proteomes" id="UP000324222"/>
    </source>
</evidence>
<comment type="caution">
    <text evidence="1">The sequence shown here is derived from an EMBL/GenBank/DDBJ whole genome shotgun (WGS) entry which is preliminary data.</text>
</comment>
<evidence type="ECO:0000313" key="1">
    <source>
        <dbReference type="EMBL" id="MPC67997.1"/>
    </source>
</evidence>
<dbReference type="Proteomes" id="UP000324222">
    <property type="component" value="Unassembled WGS sequence"/>
</dbReference>
<dbReference type="EMBL" id="VSRR010027077">
    <property type="protein sequence ID" value="MPC67997.1"/>
    <property type="molecule type" value="Genomic_DNA"/>
</dbReference>